<dbReference type="SUPFAM" id="SSF50814">
    <property type="entry name" value="Lipocalins"/>
    <property type="match status" value="1"/>
</dbReference>
<evidence type="ECO:0000313" key="6">
    <source>
        <dbReference type="Proteomes" id="UP000694727"/>
    </source>
</evidence>
<sequence length="335" mass="36527">MELGRLTLASKVCQPEGWCPACPCLPLPLAATGRREIHVIDIDYEQYAILRVSHLWQGREFHVLKYFSKLLPGAGWGLPSWGPPSPVPCVPTARSLEGEYEPGFWRFRELTADTGLYLVARHGEPQAFGAGAGLGPRGWGQGTRAGAPLTVPSCREVRQASEGGADLAEPRPQPGHWEPCPPGLSWRHLPPINAAAKPAAPDSFLGGEVRGVGVDKGEPGCPEASTRRSINRCVKETTQAVKGDAPGKFKFPKEPGNKDVTVVATDYRTYAIVNVAFQKGRTAHSVLKLYSRDMEHNERVMAHFLLEASERGLSTASVQLLLKDLTCVNLLRQRN</sequence>
<dbReference type="Proteomes" id="UP000694727">
    <property type="component" value="Unplaced"/>
</dbReference>
<dbReference type="Gene3D" id="2.40.128.20">
    <property type="match status" value="1"/>
</dbReference>
<dbReference type="Pfam" id="PF00061">
    <property type="entry name" value="Lipocalin"/>
    <property type="match status" value="1"/>
</dbReference>
<dbReference type="Ensembl" id="ENSSSCT00025019768.1">
    <property type="protein sequence ID" value="ENSSSCP00025008042.1"/>
    <property type="gene ID" value="ENSSSCG00025014667.1"/>
</dbReference>
<gene>
    <name evidence="5" type="primary">LCN5</name>
</gene>
<evidence type="ECO:0000313" key="5">
    <source>
        <dbReference type="Ensembl" id="ENSSSCP00025008042.1"/>
    </source>
</evidence>
<evidence type="ECO:0000256" key="1">
    <source>
        <dbReference type="ARBA" id="ARBA00006889"/>
    </source>
</evidence>
<feature type="region of interest" description="Disordered" evidence="3">
    <location>
        <begin position="158"/>
        <end position="179"/>
    </location>
</feature>
<dbReference type="AlphaFoldDB" id="A0A8D0QY00"/>
<organism evidence="5 6">
    <name type="scientific">Sus scrofa</name>
    <name type="common">Pig</name>
    <dbReference type="NCBI Taxonomy" id="9823"/>
    <lineage>
        <taxon>Eukaryota</taxon>
        <taxon>Metazoa</taxon>
        <taxon>Chordata</taxon>
        <taxon>Craniata</taxon>
        <taxon>Vertebrata</taxon>
        <taxon>Euteleostomi</taxon>
        <taxon>Mammalia</taxon>
        <taxon>Eutheria</taxon>
        <taxon>Laurasiatheria</taxon>
        <taxon>Artiodactyla</taxon>
        <taxon>Suina</taxon>
        <taxon>Suidae</taxon>
        <taxon>Sus</taxon>
    </lineage>
</organism>
<accession>A0A8D0QY00</accession>
<evidence type="ECO:0000256" key="3">
    <source>
        <dbReference type="SAM" id="MobiDB-lite"/>
    </source>
</evidence>
<reference evidence="5" key="1">
    <citation type="submission" date="2025-08" db="UniProtKB">
        <authorList>
            <consortium name="Ensembl"/>
        </authorList>
    </citation>
    <scope>IDENTIFICATION</scope>
</reference>
<evidence type="ECO:0000259" key="4">
    <source>
        <dbReference type="Pfam" id="PF00061"/>
    </source>
</evidence>
<evidence type="ECO:0000256" key="2">
    <source>
        <dbReference type="ARBA" id="ARBA00022448"/>
    </source>
</evidence>
<proteinExistence type="inferred from homology"/>
<protein>
    <recommendedName>
        <fullName evidence="4">Lipocalin/cytosolic fatty-acid binding domain-containing protein</fullName>
    </recommendedName>
</protein>
<comment type="similarity">
    <text evidence="1">Belongs to the calycin superfamily. Lipocalin family.</text>
</comment>
<feature type="domain" description="Lipocalin/cytosolic fatty-acid binding" evidence="4">
    <location>
        <begin position="231"/>
        <end position="313"/>
    </location>
</feature>
<dbReference type="InterPro" id="IPR000566">
    <property type="entry name" value="Lipocln_cytosolic_FA-bd_dom"/>
</dbReference>
<dbReference type="InterPro" id="IPR002345">
    <property type="entry name" value="Lipocalin"/>
</dbReference>
<dbReference type="GO" id="GO:0036094">
    <property type="term" value="F:small molecule binding"/>
    <property type="evidence" value="ECO:0007669"/>
    <property type="project" value="InterPro"/>
</dbReference>
<name>A0A8D0QY00_PIG</name>
<keyword evidence="2" id="KW-0813">Transport</keyword>
<dbReference type="InterPro" id="IPR012674">
    <property type="entry name" value="Calycin"/>
</dbReference>
<dbReference type="PANTHER" id="PTHR11430:SF71">
    <property type="entry name" value="EPIDIDYMAL-SPECIFIC LIPOCALIN-5"/>
    <property type="match status" value="1"/>
</dbReference>
<dbReference type="PANTHER" id="PTHR11430">
    <property type="entry name" value="LIPOCALIN"/>
    <property type="match status" value="1"/>
</dbReference>